<keyword evidence="10" id="KW-0519">Myristate</keyword>
<evidence type="ECO:0000259" key="32">
    <source>
        <dbReference type="PROSITE" id="PS50222"/>
    </source>
</evidence>
<keyword evidence="30" id="KW-0472">Membrane</keyword>
<dbReference type="InterPro" id="IPR000719">
    <property type="entry name" value="Prot_kinase_dom"/>
</dbReference>
<evidence type="ECO:0000256" key="11">
    <source>
        <dbReference type="ARBA" id="ARBA00022723"/>
    </source>
</evidence>
<dbReference type="Gene3D" id="3.30.200.20">
    <property type="entry name" value="Phosphorylase Kinase, domain 1"/>
    <property type="match status" value="1"/>
</dbReference>
<feature type="binding site" evidence="28">
    <location>
        <position position="170"/>
    </location>
    <ligand>
        <name>ATP</name>
        <dbReference type="ChEBI" id="CHEBI:30616"/>
    </ligand>
</feature>
<comment type="caution">
    <text evidence="33">The sequence shown here is derived from an EMBL/GenBank/DDBJ whole genome shotgun (WGS) entry which is preliminary data.</text>
</comment>
<dbReference type="InterPro" id="IPR008271">
    <property type="entry name" value="Ser/Thr_kinase_AS"/>
</dbReference>
<dbReference type="InterPro" id="IPR018247">
    <property type="entry name" value="EF_Hand_1_Ca_BS"/>
</dbReference>
<dbReference type="PANTHER" id="PTHR24349">
    <property type="entry name" value="SERINE/THREONINE-PROTEIN KINASE"/>
    <property type="match status" value="1"/>
</dbReference>
<reference evidence="33 34" key="1">
    <citation type="journal article" date="2015" name="Sci. Rep.">
        <title>Genome of the facultative scuticociliatosis pathogen Pseudocohnilembus persalinus provides insight into its virulence through horizontal gene transfer.</title>
        <authorList>
            <person name="Xiong J."/>
            <person name="Wang G."/>
            <person name="Cheng J."/>
            <person name="Tian M."/>
            <person name="Pan X."/>
            <person name="Warren A."/>
            <person name="Jiang C."/>
            <person name="Yuan D."/>
            <person name="Miao W."/>
        </authorList>
    </citation>
    <scope>NUCLEOTIDE SEQUENCE [LARGE SCALE GENOMIC DNA]</scope>
    <source>
        <strain evidence="33">36N120E</strain>
    </source>
</reference>
<dbReference type="InParanoid" id="A0A0V0R1X9"/>
<dbReference type="GO" id="GO:0031514">
    <property type="term" value="C:motile cilium"/>
    <property type="evidence" value="ECO:0007669"/>
    <property type="project" value="UniProtKB-SubCell"/>
</dbReference>
<evidence type="ECO:0000259" key="31">
    <source>
        <dbReference type="PROSITE" id="PS50011"/>
    </source>
</evidence>
<evidence type="ECO:0000256" key="3">
    <source>
        <dbReference type="ARBA" id="ARBA00004342"/>
    </source>
</evidence>
<dbReference type="Pfam" id="PF13499">
    <property type="entry name" value="EF-hand_7"/>
    <property type="match status" value="2"/>
</dbReference>
<dbReference type="OMA" id="HSEDNLH"/>
<dbReference type="Gene3D" id="1.10.510.10">
    <property type="entry name" value="Transferase(Phosphotransferase) domain 1"/>
    <property type="match status" value="1"/>
</dbReference>
<evidence type="ECO:0000256" key="5">
    <source>
        <dbReference type="ARBA" id="ARBA00012513"/>
    </source>
</evidence>
<keyword evidence="30" id="KW-1133">Transmembrane helix</keyword>
<evidence type="ECO:0000256" key="2">
    <source>
        <dbReference type="ARBA" id="ARBA00004230"/>
    </source>
</evidence>
<dbReference type="GO" id="GO:0020002">
    <property type="term" value="C:host cell plasma membrane"/>
    <property type="evidence" value="ECO:0007669"/>
    <property type="project" value="UniProtKB-SubCell"/>
</dbReference>
<protein>
    <recommendedName>
        <fullName evidence="27">Calcium-dependent protein kinase 1</fullName>
        <ecNumber evidence="5">2.7.11.1</ecNumber>
    </recommendedName>
</protein>
<accession>A0A0V0R1X9</accession>
<dbReference type="FunCoup" id="A0A0V0R1X9">
    <property type="interactions" value="5"/>
</dbReference>
<feature type="domain" description="Protein kinase" evidence="31">
    <location>
        <begin position="141"/>
        <end position="399"/>
    </location>
</feature>
<evidence type="ECO:0000256" key="29">
    <source>
        <dbReference type="SAM" id="MobiDB-lite"/>
    </source>
</evidence>
<evidence type="ECO:0000256" key="8">
    <source>
        <dbReference type="ARBA" id="ARBA00022527"/>
    </source>
</evidence>
<evidence type="ECO:0000256" key="9">
    <source>
        <dbReference type="ARBA" id="ARBA00022679"/>
    </source>
</evidence>
<evidence type="ECO:0000313" key="34">
    <source>
        <dbReference type="Proteomes" id="UP000054937"/>
    </source>
</evidence>
<keyword evidence="13 28" id="KW-0547">Nucleotide-binding</keyword>
<dbReference type="InterPro" id="IPR011992">
    <property type="entry name" value="EF-hand-dom_pair"/>
</dbReference>
<dbReference type="InterPro" id="IPR017441">
    <property type="entry name" value="Protein_kinase_ATP_BS"/>
</dbReference>
<keyword evidence="34" id="KW-1185">Reference proteome</keyword>
<feature type="region of interest" description="Disordered" evidence="29">
    <location>
        <begin position="1"/>
        <end position="88"/>
    </location>
</feature>
<dbReference type="GO" id="GO:0005524">
    <property type="term" value="F:ATP binding"/>
    <property type="evidence" value="ECO:0007669"/>
    <property type="project" value="UniProtKB-UniRule"/>
</dbReference>
<evidence type="ECO:0000256" key="26">
    <source>
        <dbReference type="ARBA" id="ARBA00060437"/>
    </source>
</evidence>
<dbReference type="GO" id="GO:0020005">
    <property type="term" value="C:symbiont-containing vacuole membrane"/>
    <property type="evidence" value="ECO:0007669"/>
    <property type="project" value="UniProtKB-SubCell"/>
</dbReference>
<evidence type="ECO:0000256" key="10">
    <source>
        <dbReference type="ARBA" id="ARBA00022707"/>
    </source>
</evidence>
<evidence type="ECO:0000256" key="24">
    <source>
        <dbReference type="ARBA" id="ARBA00047899"/>
    </source>
</evidence>
<comment type="cofactor">
    <cofactor evidence="1">
        <name>Mg(2+)</name>
        <dbReference type="ChEBI" id="CHEBI:18420"/>
    </cofactor>
</comment>
<gene>
    <name evidence="33" type="ORF">PPERSA_12991</name>
</gene>
<keyword evidence="8" id="KW-0723">Serine/threonine-protein kinase</keyword>
<dbReference type="FunFam" id="1.10.238.10:FF:000199">
    <property type="entry name" value="Uncharacterized protein"/>
    <property type="match status" value="1"/>
</dbReference>
<dbReference type="FunFam" id="1.10.510.10:FF:000398">
    <property type="entry name" value="Calcium-dependent protein kinase 1"/>
    <property type="match status" value="1"/>
</dbReference>
<evidence type="ECO:0000256" key="19">
    <source>
        <dbReference type="ARBA" id="ARBA00023069"/>
    </source>
</evidence>
<keyword evidence="17" id="KW-0282">Flagellum</keyword>
<evidence type="ECO:0000256" key="25">
    <source>
        <dbReference type="ARBA" id="ARBA00048679"/>
    </source>
</evidence>
<evidence type="ECO:0000256" key="22">
    <source>
        <dbReference type="ARBA" id="ARBA00023288"/>
    </source>
</evidence>
<evidence type="ECO:0000256" key="1">
    <source>
        <dbReference type="ARBA" id="ARBA00001946"/>
    </source>
</evidence>
<evidence type="ECO:0000256" key="28">
    <source>
        <dbReference type="PROSITE-ProRule" id="PRU10141"/>
    </source>
</evidence>
<dbReference type="GO" id="GO:0005886">
    <property type="term" value="C:plasma membrane"/>
    <property type="evidence" value="ECO:0007669"/>
    <property type="project" value="UniProtKB-SubCell"/>
</dbReference>
<evidence type="ECO:0000256" key="20">
    <source>
        <dbReference type="ARBA" id="ARBA00023139"/>
    </source>
</evidence>
<dbReference type="Pfam" id="PF00069">
    <property type="entry name" value="Pkinase"/>
    <property type="match status" value="1"/>
</dbReference>
<dbReference type="Proteomes" id="UP000054937">
    <property type="component" value="Unassembled WGS sequence"/>
</dbReference>
<evidence type="ECO:0000256" key="27">
    <source>
        <dbReference type="ARBA" id="ARBA00068067"/>
    </source>
</evidence>
<keyword evidence="30" id="KW-0812">Transmembrane</keyword>
<evidence type="ECO:0000256" key="6">
    <source>
        <dbReference type="ARBA" id="ARBA00022475"/>
    </source>
</evidence>
<comment type="subcellular location">
    <subcellularLocation>
        <location evidence="3">Cell membrane</location>
        <topology evidence="3">Lipid-anchor</topology>
        <orientation evidence="3">Cytoplasmic side</orientation>
    </subcellularLocation>
    <subcellularLocation>
        <location evidence="2">Cell projection</location>
        <location evidence="2">Cilium</location>
        <location evidence="2">Flagellum</location>
    </subcellularLocation>
    <subcellularLocation>
        <location evidence="4">Host cell membrane</location>
        <topology evidence="4">Lipid-anchor</topology>
    </subcellularLocation>
    <subcellularLocation>
        <location evidence="26">Parasitophorous vacuole membrane</location>
        <topology evidence="26">Lipid-anchor</topology>
    </subcellularLocation>
</comment>
<evidence type="ECO:0000313" key="33">
    <source>
        <dbReference type="EMBL" id="KRX08510.1"/>
    </source>
</evidence>
<dbReference type="PROSITE" id="PS00108">
    <property type="entry name" value="PROTEIN_KINASE_ST"/>
    <property type="match status" value="1"/>
</dbReference>
<dbReference type="InterPro" id="IPR011009">
    <property type="entry name" value="Kinase-like_dom_sf"/>
</dbReference>
<feature type="compositionally biased region" description="Low complexity" evidence="29">
    <location>
        <begin position="37"/>
        <end position="82"/>
    </location>
</feature>
<keyword evidence="14 33" id="KW-0418">Kinase</keyword>
<comment type="catalytic activity">
    <reaction evidence="24">
        <text>L-threonyl-[protein] + ATP = O-phospho-L-threonyl-[protein] + ADP + H(+)</text>
        <dbReference type="Rhea" id="RHEA:46608"/>
        <dbReference type="Rhea" id="RHEA-COMP:11060"/>
        <dbReference type="Rhea" id="RHEA-COMP:11605"/>
        <dbReference type="ChEBI" id="CHEBI:15378"/>
        <dbReference type="ChEBI" id="CHEBI:30013"/>
        <dbReference type="ChEBI" id="CHEBI:30616"/>
        <dbReference type="ChEBI" id="CHEBI:61977"/>
        <dbReference type="ChEBI" id="CHEBI:456216"/>
        <dbReference type="EC" id="2.7.11.1"/>
    </reaction>
</comment>
<feature type="domain" description="EF-hand" evidence="32">
    <location>
        <begin position="517"/>
        <end position="552"/>
    </location>
</feature>
<dbReference type="PROSITE" id="PS50011">
    <property type="entry name" value="PROTEIN_KINASE_DOM"/>
    <property type="match status" value="1"/>
</dbReference>
<dbReference type="PROSITE" id="PS00107">
    <property type="entry name" value="PROTEIN_KINASE_ATP"/>
    <property type="match status" value="1"/>
</dbReference>
<feature type="domain" description="EF-hand" evidence="32">
    <location>
        <begin position="554"/>
        <end position="585"/>
    </location>
</feature>
<sequence>MGPCNTKDKRKEEEESYTNQRPQKAPRPQPKSKKQEQNNYQQELVQQEQYSQQQQQQNSKYKDQGQQQKSQINNSSINTSKKLTGNNSTFDLEEDEQDYDDKMNHQLNVIQKRKNTTSINVNFTNADLVSEKYGQITNDYNLQDPPLGTGAFGEVRRAVHRGTGMTRAVKIIDKKLANQDELEKLKNEVEIMKQLDHPHIVKVYEYYQDPKYFYIVSEMCSGGELFDRIQEEGCFDEKKACQTITAVLQAINYCHKNGIIHRDLKPENLLFDVKGNDGMLKVIDFGTSLTFNAQTGEKLSQVLGTPYYIAPEVLKKNYNEKCDVWSLGVILYILLCGYPPFYGKTDKSIMKKVLKGKYSFEGYEWDIISEDAKDLISKMLVINPDERVSAEQALKHPWIKNQGIDQVDPKQMKQILLNMKGFRAQQKIQEAIYMFFVTFIATREEKNELLSTFKELDQNNDGKLTKAELFNGYKKFLNENEAKKTVDQVMDAIDINQSGAIDYTEFVMACLNRQNMLTPERMEKVFQAFDADGSGNLDLEEFKEVFGGNKIDNEVWKQIISEADADNNGNISFAEFKNTMIKLIN</sequence>
<feature type="compositionally biased region" description="Basic and acidic residues" evidence="29">
    <location>
        <begin position="1"/>
        <end position="13"/>
    </location>
</feature>
<dbReference type="CDD" id="cd05117">
    <property type="entry name" value="STKc_CAMK"/>
    <property type="match status" value="1"/>
</dbReference>
<evidence type="ECO:0000256" key="13">
    <source>
        <dbReference type="ARBA" id="ARBA00022741"/>
    </source>
</evidence>
<evidence type="ECO:0000256" key="12">
    <source>
        <dbReference type="ARBA" id="ARBA00022737"/>
    </source>
</evidence>
<dbReference type="InterPro" id="IPR002048">
    <property type="entry name" value="EF_hand_dom"/>
</dbReference>
<evidence type="ECO:0000256" key="14">
    <source>
        <dbReference type="ARBA" id="ARBA00022777"/>
    </source>
</evidence>
<keyword evidence="20" id="KW-0564">Palmitate</keyword>
<dbReference type="Gene3D" id="1.10.238.10">
    <property type="entry name" value="EF-hand"/>
    <property type="match status" value="2"/>
</dbReference>
<evidence type="ECO:0000256" key="17">
    <source>
        <dbReference type="ARBA" id="ARBA00022846"/>
    </source>
</evidence>
<feature type="domain" description="EF-hand" evidence="32">
    <location>
        <begin position="481"/>
        <end position="516"/>
    </location>
</feature>
<comment type="similarity">
    <text evidence="23">Belongs to the protein kinase superfamily. Ser/Thr protein kinase family. CDPK subfamily.</text>
</comment>
<evidence type="ECO:0000256" key="23">
    <source>
        <dbReference type="ARBA" id="ARBA00024334"/>
    </source>
</evidence>
<comment type="catalytic activity">
    <reaction evidence="25">
        <text>L-seryl-[protein] + ATP = O-phospho-L-seryl-[protein] + ADP + H(+)</text>
        <dbReference type="Rhea" id="RHEA:17989"/>
        <dbReference type="Rhea" id="RHEA-COMP:9863"/>
        <dbReference type="Rhea" id="RHEA-COMP:11604"/>
        <dbReference type="ChEBI" id="CHEBI:15378"/>
        <dbReference type="ChEBI" id="CHEBI:29999"/>
        <dbReference type="ChEBI" id="CHEBI:30616"/>
        <dbReference type="ChEBI" id="CHEBI:83421"/>
        <dbReference type="ChEBI" id="CHEBI:456216"/>
        <dbReference type="EC" id="2.7.11.1"/>
    </reaction>
</comment>
<dbReference type="GO" id="GO:0004674">
    <property type="term" value="F:protein serine/threonine kinase activity"/>
    <property type="evidence" value="ECO:0007669"/>
    <property type="project" value="UniProtKB-KW"/>
</dbReference>
<keyword evidence="22" id="KW-0449">Lipoprotein</keyword>
<keyword evidence="9" id="KW-0808">Transferase</keyword>
<name>A0A0V0R1X9_PSEPJ</name>
<feature type="domain" description="EF-hand" evidence="32">
    <location>
        <begin position="444"/>
        <end position="479"/>
    </location>
</feature>
<dbReference type="SMART" id="SM00054">
    <property type="entry name" value="EFh"/>
    <property type="match status" value="4"/>
</dbReference>
<dbReference type="EMBL" id="LDAU01000063">
    <property type="protein sequence ID" value="KRX08510.1"/>
    <property type="molecule type" value="Genomic_DNA"/>
</dbReference>
<keyword evidence="18" id="KW-1043">Host membrane</keyword>
<evidence type="ECO:0000256" key="16">
    <source>
        <dbReference type="ARBA" id="ARBA00022840"/>
    </source>
</evidence>
<evidence type="ECO:0000256" key="4">
    <source>
        <dbReference type="ARBA" id="ARBA00004425"/>
    </source>
</evidence>
<evidence type="ECO:0000256" key="18">
    <source>
        <dbReference type="ARBA" id="ARBA00022870"/>
    </source>
</evidence>
<dbReference type="EC" id="2.7.11.1" evidence="5"/>
<dbReference type="SUPFAM" id="SSF56112">
    <property type="entry name" value="Protein kinase-like (PK-like)"/>
    <property type="match status" value="1"/>
</dbReference>
<dbReference type="AlphaFoldDB" id="A0A0V0R1X9"/>
<proteinExistence type="inferred from homology"/>
<keyword evidence="15" id="KW-0106">Calcium</keyword>
<evidence type="ECO:0000256" key="30">
    <source>
        <dbReference type="SAM" id="Phobius"/>
    </source>
</evidence>
<evidence type="ECO:0000256" key="7">
    <source>
        <dbReference type="ARBA" id="ARBA00022511"/>
    </source>
</evidence>
<keyword evidence="21" id="KW-0966">Cell projection</keyword>
<organism evidence="33 34">
    <name type="scientific">Pseudocohnilembus persalinus</name>
    <name type="common">Ciliate</name>
    <dbReference type="NCBI Taxonomy" id="266149"/>
    <lineage>
        <taxon>Eukaryota</taxon>
        <taxon>Sar</taxon>
        <taxon>Alveolata</taxon>
        <taxon>Ciliophora</taxon>
        <taxon>Intramacronucleata</taxon>
        <taxon>Oligohymenophorea</taxon>
        <taxon>Scuticociliatia</taxon>
        <taxon>Philasterida</taxon>
        <taxon>Pseudocohnilembidae</taxon>
        <taxon>Pseudocohnilembus</taxon>
    </lineage>
</organism>
<evidence type="ECO:0000256" key="21">
    <source>
        <dbReference type="ARBA" id="ARBA00023273"/>
    </source>
</evidence>
<keyword evidence="12" id="KW-0677">Repeat</keyword>
<dbReference type="InterPro" id="IPR050205">
    <property type="entry name" value="CDPK_Ser/Thr_kinases"/>
</dbReference>
<dbReference type="PROSITE" id="PS50222">
    <property type="entry name" value="EF_HAND_2"/>
    <property type="match status" value="4"/>
</dbReference>
<dbReference type="FunFam" id="3.30.200.20:FF:000315">
    <property type="entry name" value="Calcium-dependent protein kinase 3"/>
    <property type="match status" value="1"/>
</dbReference>
<dbReference type="SMART" id="SM00220">
    <property type="entry name" value="S_TKc"/>
    <property type="match status" value="1"/>
</dbReference>
<keyword evidence="19" id="KW-0969">Cilium</keyword>
<dbReference type="PROSITE" id="PS00018">
    <property type="entry name" value="EF_HAND_1"/>
    <property type="match status" value="4"/>
</dbReference>
<evidence type="ECO:0000256" key="15">
    <source>
        <dbReference type="ARBA" id="ARBA00022837"/>
    </source>
</evidence>
<keyword evidence="7" id="KW-1032">Host cell membrane</keyword>
<dbReference type="OrthoDB" id="286757at2759"/>
<keyword evidence="16 28" id="KW-0067">ATP-binding</keyword>
<keyword evidence="6" id="KW-1003">Cell membrane</keyword>
<keyword evidence="11" id="KW-0479">Metal-binding</keyword>
<dbReference type="CDD" id="cd00051">
    <property type="entry name" value="EFh"/>
    <property type="match status" value="1"/>
</dbReference>
<dbReference type="SUPFAM" id="SSF47473">
    <property type="entry name" value="EF-hand"/>
    <property type="match status" value="1"/>
</dbReference>
<feature type="transmembrane region" description="Helical" evidence="30">
    <location>
        <begin position="324"/>
        <end position="342"/>
    </location>
</feature>
<dbReference type="GO" id="GO:0005509">
    <property type="term" value="F:calcium ion binding"/>
    <property type="evidence" value="ECO:0007669"/>
    <property type="project" value="InterPro"/>
</dbReference>